<comment type="caution">
    <text evidence="2">The sequence shown here is derived from an EMBL/GenBank/DDBJ whole genome shotgun (WGS) entry which is preliminary data.</text>
</comment>
<evidence type="ECO:0000313" key="3">
    <source>
        <dbReference type="Proteomes" id="UP000824072"/>
    </source>
</evidence>
<name>A0A9D1I9E5_9FIRM</name>
<protein>
    <submittedName>
        <fullName evidence="2">Rhodanese-like domain-containing protein</fullName>
    </submittedName>
</protein>
<feature type="domain" description="Rhodanese" evidence="1">
    <location>
        <begin position="10"/>
        <end position="94"/>
    </location>
</feature>
<dbReference type="PANTHER" id="PTHR43031">
    <property type="entry name" value="FAD-DEPENDENT OXIDOREDUCTASE"/>
    <property type="match status" value="1"/>
</dbReference>
<sequence length="100" mass="10502">MQTLVKQAAGIPGSVLVDVRGPEEYAAGHIPGSINVPLNALEGILDAAPEFGTAIYLYCLSGARSAIAAARLRKMGYARVTDMGGIRNWKGEIETGGTRE</sequence>
<evidence type="ECO:0000313" key="2">
    <source>
        <dbReference type="EMBL" id="HIU32940.1"/>
    </source>
</evidence>
<reference evidence="2" key="2">
    <citation type="journal article" date="2021" name="PeerJ">
        <title>Extensive microbial diversity within the chicken gut microbiome revealed by metagenomics and culture.</title>
        <authorList>
            <person name="Gilroy R."/>
            <person name="Ravi A."/>
            <person name="Getino M."/>
            <person name="Pursley I."/>
            <person name="Horton D.L."/>
            <person name="Alikhan N.F."/>
            <person name="Baker D."/>
            <person name="Gharbi K."/>
            <person name="Hall N."/>
            <person name="Watson M."/>
            <person name="Adriaenssens E.M."/>
            <person name="Foster-Nyarko E."/>
            <person name="Jarju S."/>
            <person name="Secka A."/>
            <person name="Antonio M."/>
            <person name="Oren A."/>
            <person name="Chaudhuri R.R."/>
            <person name="La Ragione R."/>
            <person name="Hildebrand F."/>
            <person name="Pallen M.J."/>
        </authorList>
    </citation>
    <scope>NUCLEOTIDE SEQUENCE</scope>
    <source>
        <strain evidence="2">ChiHcec3-11533</strain>
    </source>
</reference>
<dbReference type="InterPro" id="IPR036873">
    <property type="entry name" value="Rhodanese-like_dom_sf"/>
</dbReference>
<dbReference type="Gene3D" id="3.40.250.10">
    <property type="entry name" value="Rhodanese-like domain"/>
    <property type="match status" value="1"/>
</dbReference>
<dbReference type="SMART" id="SM00450">
    <property type="entry name" value="RHOD"/>
    <property type="match status" value="1"/>
</dbReference>
<reference evidence="2" key="1">
    <citation type="submission" date="2020-10" db="EMBL/GenBank/DDBJ databases">
        <authorList>
            <person name="Gilroy R."/>
        </authorList>
    </citation>
    <scope>NUCLEOTIDE SEQUENCE</scope>
    <source>
        <strain evidence="2">ChiHcec3-11533</strain>
    </source>
</reference>
<gene>
    <name evidence="2" type="ORF">IAB02_00110</name>
</gene>
<dbReference type="EMBL" id="DVMU01000003">
    <property type="protein sequence ID" value="HIU32940.1"/>
    <property type="molecule type" value="Genomic_DNA"/>
</dbReference>
<dbReference type="Pfam" id="PF00581">
    <property type="entry name" value="Rhodanese"/>
    <property type="match status" value="1"/>
</dbReference>
<proteinExistence type="predicted"/>
<dbReference type="SUPFAM" id="SSF52821">
    <property type="entry name" value="Rhodanese/Cell cycle control phosphatase"/>
    <property type="match status" value="1"/>
</dbReference>
<dbReference type="InterPro" id="IPR050229">
    <property type="entry name" value="GlpE_sulfurtransferase"/>
</dbReference>
<dbReference type="Proteomes" id="UP000824072">
    <property type="component" value="Unassembled WGS sequence"/>
</dbReference>
<dbReference type="PANTHER" id="PTHR43031:SF1">
    <property type="entry name" value="PYRIDINE NUCLEOTIDE-DISULPHIDE OXIDOREDUCTASE"/>
    <property type="match status" value="1"/>
</dbReference>
<dbReference type="AlphaFoldDB" id="A0A9D1I9E5"/>
<accession>A0A9D1I9E5</accession>
<dbReference type="InterPro" id="IPR001763">
    <property type="entry name" value="Rhodanese-like_dom"/>
</dbReference>
<dbReference type="CDD" id="cd00158">
    <property type="entry name" value="RHOD"/>
    <property type="match status" value="1"/>
</dbReference>
<dbReference type="PROSITE" id="PS50206">
    <property type="entry name" value="RHODANESE_3"/>
    <property type="match status" value="1"/>
</dbReference>
<evidence type="ECO:0000259" key="1">
    <source>
        <dbReference type="PROSITE" id="PS50206"/>
    </source>
</evidence>
<organism evidence="2 3">
    <name type="scientific">Candidatus Pullichristensenella excrementigallinarum</name>
    <dbReference type="NCBI Taxonomy" id="2840907"/>
    <lineage>
        <taxon>Bacteria</taxon>
        <taxon>Bacillati</taxon>
        <taxon>Bacillota</taxon>
        <taxon>Clostridia</taxon>
        <taxon>Candidatus Pullichristensenella</taxon>
    </lineage>
</organism>